<organism evidence="1 2">
    <name type="scientific">Pristionchus entomophagus</name>
    <dbReference type="NCBI Taxonomy" id="358040"/>
    <lineage>
        <taxon>Eukaryota</taxon>
        <taxon>Metazoa</taxon>
        <taxon>Ecdysozoa</taxon>
        <taxon>Nematoda</taxon>
        <taxon>Chromadorea</taxon>
        <taxon>Rhabditida</taxon>
        <taxon>Rhabditina</taxon>
        <taxon>Diplogasteromorpha</taxon>
        <taxon>Diplogasteroidea</taxon>
        <taxon>Neodiplogasteridae</taxon>
        <taxon>Pristionchus</taxon>
    </lineage>
</organism>
<reference evidence="1" key="1">
    <citation type="submission" date="2023-10" db="EMBL/GenBank/DDBJ databases">
        <title>Genome assembly of Pristionchus species.</title>
        <authorList>
            <person name="Yoshida K."/>
            <person name="Sommer R.J."/>
        </authorList>
    </citation>
    <scope>NUCLEOTIDE SEQUENCE</scope>
    <source>
        <strain evidence="1">RS0144</strain>
    </source>
</reference>
<feature type="non-terminal residue" evidence="1">
    <location>
        <position position="1"/>
    </location>
</feature>
<dbReference type="Proteomes" id="UP001432027">
    <property type="component" value="Unassembled WGS sequence"/>
</dbReference>
<dbReference type="AlphaFoldDB" id="A0AAV5SDF6"/>
<gene>
    <name evidence="1" type="ORF">PENTCL1PPCAC_3120</name>
</gene>
<evidence type="ECO:0000313" key="2">
    <source>
        <dbReference type="Proteomes" id="UP001432027"/>
    </source>
</evidence>
<sequence>RTIDILLIFCFDGGTDKLDTLVKAISDDGNINIPQIVEKNEKGVRKRVEEIVADVVCSHHDAERNIHLFGAMSDQSIERSNYSACRSKYEHYATASQSVNAAVCAGNCGNMNKSLEMRT</sequence>
<proteinExistence type="predicted"/>
<name>A0AAV5SDF6_9BILA</name>
<protein>
    <submittedName>
        <fullName evidence="1">Uncharacterized protein</fullName>
    </submittedName>
</protein>
<keyword evidence="2" id="KW-1185">Reference proteome</keyword>
<evidence type="ECO:0000313" key="1">
    <source>
        <dbReference type="EMBL" id="GMS80945.1"/>
    </source>
</evidence>
<feature type="non-terminal residue" evidence="1">
    <location>
        <position position="119"/>
    </location>
</feature>
<accession>A0AAV5SDF6</accession>
<dbReference type="EMBL" id="BTSX01000001">
    <property type="protein sequence ID" value="GMS80945.1"/>
    <property type="molecule type" value="Genomic_DNA"/>
</dbReference>
<comment type="caution">
    <text evidence="1">The sequence shown here is derived from an EMBL/GenBank/DDBJ whole genome shotgun (WGS) entry which is preliminary data.</text>
</comment>